<dbReference type="InterPro" id="IPR053713">
    <property type="entry name" value="Bact_OM_Channel_sf"/>
</dbReference>
<keyword evidence="1 2" id="KW-0732">Signal</keyword>
<evidence type="ECO:0000313" key="4">
    <source>
        <dbReference type="Proteomes" id="UP000236449"/>
    </source>
</evidence>
<evidence type="ECO:0000256" key="2">
    <source>
        <dbReference type="SAM" id="SignalP"/>
    </source>
</evidence>
<dbReference type="EMBL" id="POSK01000020">
    <property type="protein sequence ID" value="PNI01555.1"/>
    <property type="molecule type" value="Genomic_DNA"/>
</dbReference>
<feature type="chain" id="PRO_5014360161" evidence="2">
    <location>
        <begin position="21"/>
        <end position="236"/>
    </location>
</feature>
<dbReference type="RefSeq" id="WP_102955483.1">
    <property type="nucleotide sequence ID" value="NZ_JAPWHJ010000008.1"/>
</dbReference>
<dbReference type="AlphaFoldDB" id="A0A2J8HTH7"/>
<name>A0A2J8HTH7_VIBDI</name>
<dbReference type="PANTHER" id="PTHR38105:SF5">
    <property type="entry name" value="OUTER MEMBRANE PROTEIN"/>
    <property type="match status" value="1"/>
</dbReference>
<dbReference type="PANTHER" id="PTHR38105">
    <property type="entry name" value="OUTER MEMBRANE PROTEIN-RELATED-RELATED"/>
    <property type="match status" value="1"/>
</dbReference>
<dbReference type="GO" id="GO:0015772">
    <property type="term" value="P:oligosaccharide transport"/>
    <property type="evidence" value="ECO:0007669"/>
    <property type="project" value="TreeGrafter"/>
</dbReference>
<dbReference type="Pfam" id="PF06178">
    <property type="entry name" value="KdgM"/>
    <property type="match status" value="1"/>
</dbReference>
<reference evidence="3 4" key="1">
    <citation type="submission" date="2018-01" db="EMBL/GenBank/DDBJ databases">
        <title>Draft genome sequences of six Vibrio diazotrophicus strains isolated from deep-sea sediments of the Baltic Sea.</title>
        <authorList>
            <person name="Castillo D."/>
            <person name="Vandieken V."/>
            <person name="Chiang O."/>
            <person name="Middelboe M."/>
        </authorList>
    </citation>
    <scope>NUCLEOTIDE SEQUENCE [LARGE SCALE GENOMIC DNA]</scope>
    <source>
        <strain evidence="3 4">60.27F</strain>
    </source>
</reference>
<sequence>MKKVLTSAILLAITATAANAASLNLRHEYVPESGDMKSAHKDRLLMDHRFANGIGISAEVKWGYNSDGLDFDNMKSGGHETKVSYNYKLTDTFTLQPAYALDSNSTAITHKLDLKATQKLSDDWSVDLRYRYGYKNNAESSIDSHYNQLNLTSGYKMGDFKYGIDIEYKFEQSASSGYDGDNQYLSLVNLSAEYSGLESGWRPFGEFGMVAQNTDKNEAGKDSYEPRFRVGVKYSF</sequence>
<evidence type="ECO:0000313" key="3">
    <source>
        <dbReference type="EMBL" id="PNI01555.1"/>
    </source>
</evidence>
<dbReference type="SUPFAM" id="SSF56935">
    <property type="entry name" value="Porins"/>
    <property type="match status" value="1"/>
</dbReference>
<dbReference type="Proteomes" id="UP000236449">
    <property type="component" value="Unassembled WGS sequence"/>
</dbReference>
<dbReference type="Gene3D" id="2.40.160.40">
    <property type="entry name" value="monomeric porin ompg"/>
    <property type="match status" value="1"/>
</dbReference>
<dbReference type="OrthoDB" id="5817226at2"/>
<comment type="caution">
    <text evidence="3">The sequence shown here is derived from an EMBL/GenBank/DDBJ whole genome shotgun (WGS) entry which is preliminary data.</text>
</comment>
<organism evidence="3 4">
    <name type="scientific">Vibrio diazotrophicus</name>
    <dbReference type="NCBI Taxonomy" id="685"/>
    <lineage>
        <taxon>Bacteria</taxon>
        <taxon>Pseudomonadati</taxon>
        <taxon>Pseudomonadota</taxon>
        <taxon>Gammaproteobacteria</taxon>
        <taxon>Vibrionales</taxon>
        <taxon>Vibrionaceae</taxon>
        <taxon>Vibrio</taxon>
    </lineage>
</organism>
<proteinExistence type="predicted"/>
<feature type="signal peptide" evidence="2">
    <location>
        <begin position="1"/>
        <end position="20"/>
    </location>
</feature>
<dbReference type="InterPro" id="IPR009331">
    <property type="entry name" value="Oligogalacturonate-sp_porin"/>
</dbReference>
<protein>
    <submittedName>
        <fullName evidence="3">Porin</fullName>
    </submittedName>
</protein>
<accession>A0A2J8HTH7</accession>
<dbReference type="GO" id="GO:0009279">
    <property type="term" value="C:cell outer membrane"/>
    <property type="evidence" value="ECO:0007669"/>
    <property type="project" value="TreeGrafter"/>
</dbReference>
<gene>
    <name evidence="3" type="ORF">C1N32_19960</name>
</gene>
<dbReference type="GO" id="GO:0015288">
    <property type="term" value="F:porin activity"/>
    <property type="evidence" value="ECO:0007669"/>
    <property type="project" value="TreeGrafter"/>
</dbReference>
<evidence type="ECO:0000256" key="1">
    <source>
        <dbReference type="ARBA" id="ARBA00022729"/>
    </source>
</evidence>